<dbReference type="GO" id="GO:0030198">
    <property type="term" value="P:extracellular matrix organization"/>
    <property type="evidence" value="ECO:0007669"/>
    <property type="project" value="TreeGrafter"/>
</dbReference>
<dbReference type="OMA" id="HRNRFVC"/>
<feature type="disulfide bond" evidence="8">
    <location>
        <begin position="322"/>
        <end position="337"/>
    </location>
</feature>
<evidence type="ECO:0000259" key="12">
    <source>
        <dbReference type="PROSITE" id="PS50986"/>
    </source>
</evidence>
<comment type="subcellular location">
    <subcellularLocation>
        <location evidence="1">Membrane</location>
    </subcellularLocation>
</comment>
<evidence type="ECO:0000256" key="3">
    <source>
        <dbReference type="ARBA" id="ARBA00022729"/>
    </source>
</evidence>
<dbReference type="Pfam" id="PF00057">
    <property type="entry name" value="Ldl_recept_a"/>
    <property type="match status" value="1"/>
</dbReference>
<protein>
    <recommendedName>
        <fullName evidence="15">Serine peptidase inhibitor, Kunitz type 1 b</fullName>
    </recommendedName>
</protein>
<dbReference type="PANTHER" id="PTHR46750">
    <property type="entry name" value="KUNITZ-TYPE PROTEASE INHIBITOR 1"/>
    <property type="match status" value="1"/>
</dbReference>
<dbReference type="GO" id="GO:0005886">
    <property type="term" value="C:plasma membrane"/>
    <property type="evidence" value="ECO:0007669"/>
    <property type="project" value="TreeGrafter"/>
</dbReference>
<sequence length="495" mass="54806">MAWAACCLCFSLLLVAGAETPEQSSDQFHKRSGDFVLITEVSVKEGAAYISSPAVHTARDCTRACGGTARCNLALVEGHEDSIASCFLFDCIYRNKFVCRFAKQPGFTPYIRDSVYERYLEGPARASDEEDRFPIANAGPDLVVQSGERVTLNGIESWDDQKIISYEWKQLRGDHSVKTETTDLPDQMILSNLQPGVYEYQLTVTDSAGQSDSTLITVLVLTAEQAERHCLTPKRVGPCRGSFPRWHYNAASNRCEEFQFGGCLANNNNYLSYQECSEACNGTTVNAVGRKLKLLTEVCGVQCTDRQFSCSNSCCLEAELECDGQAQCTDGSDEENCQHLNKTLSHLLEIRVNEEKARCVDPPVTGPCRASMLHWYYDPLKTTCHQFTYGGCGGNKNNFEMKIICMEACGDITENDVFLKGLFERSEQEEHSSGSVATAVILAVVILALLALLGFCLLKKRKSRSQRQRVPTASPAVTFTEDTEHLVYKPTTTTS</sequence>
<dbReference type="Proteomes" id="UP001501920">
    <property type="component" value="Chromosome 4"/>
</dbReference>
<evidence type="ECO:0000256" key="4">
    <source>
        <dbReference type="ARBA" id="ARBA00022989"/>
    </source>
</evidence>
<evidence type="ECO:0000256" key="1">
    <source>
        <dbReference type="ARBA" id="ARBA00004370"/>
    </source>
</evidence>
<dbReference type="InterPro" id="IPR036055">
    <property type="entry name" value="LDL_receptor-like_sf"/>
</dbReference>
<dbReference type="InterPro" id="IPR035986">
    <property type="entry name" value="PKD_dom_sf"/>
</dbReference>
<dbReference type="SMART" id="SM00131">
    <property type="entry name" value="KU"/>
    <property type="match status" value="2"/>
</dbReference>
<evidence type="ECO:0000256" key="8">
    <source>
        <dbReference type="PROSITE-ProRule" id="PRU00124"/>
    </source>
</evidence>
<dbReference type="GO" id="GO:0004867">
    <property type="term" value="F:serine-type endopeptidase inhibitor activity"/>
    <property type="evidence" value="ECO:0007669"/>
    <property type="project" value="InterPro"/>
</dbReference>
<keyword evidence="14" id="KW-1185">Reference proteome</keyword>
<dbReference type="Pfam" id="PF00014">
    <property type="entry name" value="Kunitz_BPTI"/>
    <property type="match status" value="2"/>
</dbReference>
<dbReference type="PRINTS" id="PR00759">
    <property type="entry name" value="BASICPTASE"/>
</dbReference>
<evidence type="ECO:0000256" key="7">
    <source>
        <dbReference type="ARBA" id="ARBA00023180"/>
    </source>
</evidence>
<dbReference type="PROSITE" id="PS50279">
    <property type="entry name" value="BPTI_KUNITZ_2"/>
    <property type="match status" value="2"/>
</dbReference>
<dbReference type="CTD" id="797346"/>
<name>A0A3B4D304_PYGNA</name>
<keyword evidence="5 9" id="KW-0472">Membrane</keyword>
<dbReference type="CDD" id="cd00146">
    <property type="entry name" value="PKD"/>
    <property type="match status" value="1"/>
</dbReference>
<evidence type="ECO:0000313" key="14">
    <source>
        <dbReference type="Proteomes" id="UP001501920"/>
    </source>
</evidence>
<feature type="signal peptide" evidence="10">
    <location>
        <begin position="1"/>
        <end position="18"/>
    </location>
</feature>
<proteinExistence type="predicted"/>
<dbReference type="InterPro" id="IPR013980">
    <property type="entry name" value="MANSC_dom"/>
</dbReference>
<feature type="transmembrane region" description="Helical" evidence="9">
    <location>
        <begin position="436"/>
        <end position="458"/>
    </location>
</feature>
<dbReference type="PROSITE" id="PS01209">
    <property type="entry name" value="LDLRA_1"/>
    <property type="match status" value="1"/>
</dbReference>
<evidence type="ECO:0000313" key="13">
    <source>
        <dbReference type="Ensembl" id="ENSPNAP00000018722.2"/>
    </source>
</evidence>
<keyword evidence="2 9" id="KW-0812">Transmembrane</keyword>
<dbReference type="InterPro" id="IPR013783">
    <property type="entry name" value="Ig-like_fold"/>
</dbReference>
<dbReference type="Pfam" id="PF22352">
    <property type="entry name" value="K319L-like_PKD"/>
    <property type="match status" value="1"/>
</dbReference>
<dbReference type="CDD" id="cd00112">
    <property type="entry name" value="LDLa"/>
    <property type="match status" value="1"/>
</dbReference>
<evidence type="ECO:0008006" key="15">
    <source>
        <dbReference type="Google" id="ProtNLM"/>
    </source>
</evidence>
<dbReference type="PROSITE" id="PS00280">
    <property type="entry name" value="BPTI_KUNITZ_1"/>
    <property type="match status" value="2"/>
</dbReference>
<evidence type="ECO:0000256" key="2">
    <source>
        <dbReference type="ARBA" id="ARBA00022692"/>
    </source>
</evidence>
<keyword evidence="7" id="KW-0325">Glycoprotein</keyword>
<evidence type="ECO:0000259" key="11">
    <source>
        <dbReference type="PROSITE" id="PS50279"/>
    </source>
</evidence>
<dbReference type="STRING" id="42514.ENSPNAP00000018722"/>
<dbReference type="GO" id="GO:0008544">
    <property type="term" value="P:epidermis development"/>
    <property type="evidence" value="ECO:0007669"/>
    <property type="project" value="TreeGrafter"/>
</dbReference>
<dbReference type="CDD" id="cd22624">
    <property type="entry name" value="Kunitz_HAI1_2-like"/>
    <property type="match status" value="1"/>
</dbReference>
<accession>A0A3B4D304</accession>
<dbReference type="Ensembl" id="ENSPNAT00000039103.2">
    <property type="protein sequence ID" value="ENSPNAP00000018722.2"/>
    <property type="gene ID" value="ENSPNAG00000006201.2"/>
</dbReference>
<dbReference type="FunFam" id="4.10.410.10:FF:000006">
    <property type="entry name" value="Serine peptidase inhibitor, Kunitz type 1"/>
    <property type="match status" value="1"/>
</dbReference>
<dbReference type="GeneTree" id="ENSGT00940000164935"/>
<dbReference type="FunFam" id="2.60.40.10:FF:000061">
    <property type="entry name" value="Dyslexia-associated protein KIAA0319 homolog"/>
    <property type="match status" value="1"/>
</dbReference>
<dbReference type="Gene3D" id="2.60.40.10">
    <property type="entry name" value="Immunoglobulins"/>
    <property type="match status" value="1"/>
</dbReference>
<dbReference type="CDD" id="cd22623">
    <property type="entry name" value="Kunitz_HAI1_1-like"/>
    <property type="match status" value="1"/>
</dbReference>
<dbReference type="InterPro" id="IPR011106">
    <property type="entry name" value="MANSC_N"/>
</dbReference>
<evidence type="ECO:0000256" key="9">
    <source>
        <dbReference type="SAM" id="Phobius"/>
    </source>
</evidence>
<dbReference type="Gene3D" id="4.10.410.10">
    <property type="entry name" value="Pancreatic trypsin inhibitor Kunitz domain"/>
    <property type="match status" value="2"/>
</dbReference>
<evidence type="ECO:0000256" key="6">
    <source>
        <dbReference type="ARBA" id="ARBA00023157"/>
    </source>
</evidence>
<feature type="domain" description="MANSC" evidence="12">
    <location>
        <begin position="31"/>
        <end position="110"/>
    </location>
</feature>
<dbReference type="InterPro" id="IPR023415">
    <property type="entry name" value="LDLR_class-A_CS"/>
</dbReference>
<dbReference type="FunFam" id="4.10.410.10:FF:000020">
    <property type="entry name" value="Collagen, type VI, alpha 3"/>
    <property type="match status" value="1"/>
</dbReference>
<feature type="domain" description="BPTI/Kunitz inhibitor" evidence="11">
    <location>
        <begin position="230"/>
        <end position="280"/>
    </location>
</feature>
<reference evidence="13" key="2">
    <citation type="submission" date="2025-08" db="UniProtKB">
        <authorList>
            <consortium name="Ensembl"/>
        </authorList>
    </citation>
    <scope>IDENTIFICATION</scope>
</reference>
<dbReference type="RefSeq" id="XP_017538607.1">
    <property type="nucleotide sequence ID" value="XM_017683118.1"/>
</dbReference>
<dbReference type="SMART" id="SM00192">
    <property type="entry name" value="LDLa"/>
    <property type="match status" value="1"/>
</dbReference>
<dbReference type="InterPro" id="IPR020901">
    <property type="entry name" value="Prtase_inh_Kunz-CS"/>
</dbReference>
<reference evidence="13 14" key="1">
    <citation type="submission" date="2020-10" db="EMBL/GenBank/DDBJ databases">
        <title>Pygocentrus nattereri (red-bellied piranha) genome, fPygNat1, primary haplotype.</title>
        <authorList>
            <person name="Myers G."/>
            <person name="Meyer A."/>
            <person name="Karagic N."/>
            <person name="Pippel M."/>
            <person name="Winkler S."/>
            <person name="Tracey A."/>
            <person name="Wood J."/>
            <person name="Formenti G."/>
            <person name="Howe K."/>
            <person name="Fedrigo O."/>
            <person name="Jarvis E.D."/>
        </authorList>
    </citation>
    <scope>NUCLEOTIDE SEQUENCE [LARGE SCALE GENOMIC DNA]</scope>
</reference>
<feature type="domain" description="BPTI/Kunitz inhibitor" evidence="11">
    <location>
        <begin position="359"/>
        <end position="409"/>
    </location>
</feature>
<dbReference type="InterPro" id="IPR036880">
    <property type="entry name" value="Kunitz_BPTI_sf"/>
</dbReference>
<dbReference type="PROSITE" id="PS50068">
    <property type="entry name" value="LDLRA_2"/>
    <property type="match status" value="1"/>
</dbReference>
<feature type="chain" id="PRO_5044017027" description="Serine peptidase inhibitor, Kunitz type 1 b" evidence="10">
    <location>
        <begin position="19"/>
        <end position="495"/>
    </location>
</feature>
<dbReference type="Gene3D" id="4.10.400.10">
    <property type="entry name" value="Low-density Lipoprotein Receptor"/>
    <property type="match status" value="1"/>
</dbReference>
<dbReference type="SUPFAM" id="SSF57424">
    <property type="entry name" value="LDL receptor-like module"/>
    <property type="match status" value="1"/>
</dbReference>
<dbReference type="GeneID" id="108411510"/>
<dbReference type="Pfam" id="PF07502">
    <property type="entry name" value="MANEC"/>
    <property type="match status" value="1"/>
</dbReference>
<evidence type="ECO:0000256" key="5">
    <source>
        <dbReference type="ARBA" id="ARBA00023136"/>
    </source>
</evidence>
<keyword evidence="3 10" id="KW-0732">Signal</keyword>
<dbReference type="PANTHER" id="PTHR46750:SF1">
    <property type="entry name" value="KUNITZ-TYPE PROTEASE INHIBITOR 1"/>
    <property type="match status" value="1"/>
</dbReference>
<feature type="disulfide bond" evidence="8">
    <location>
        <begin position="303"/>
        <end position="315"/>
    </location>
</feature>
<keyword evidence="4 9" id="KW-1133">Transmembrane helix</keyword>
<dbReference type="AlphaFoldDB" id="A0A3B4D304"/>
<dbReference type="GO" id="GO:0060429">
    <property type="term" value="P:epithelium development"/>
    <property type="evidence" value="ECO:0007669"/>
    <property type="project" value="TreeGrafter"/>
</dbReference>
<dbReference type="SUPFAM" id="SSF49299">
    <property type="entry name" value="PKD domain"/>
    <property type="match status" value="1"/>
</dbReference>
<keyword evidence="6 8" id="KW-1015">Disulfide bond</keyword>
<evidence type="ECO:0000256" key="10">
    <source>
        <dbReference type="SAM" id="SignalP"/>
    </source>
</evidence>
<dbReference type="SUPFAM" id="SSF57362">
    <property type="entry name" value="BPTI-like"/>
    <property type="match status" value="2"/>
</dbReference>
<reference evidence="13" key="3">
    <citation type="submission" date="2025-09" db="UniProtKB">
        <authorList>
            <consortium name="Ensembl"/>
        </authorList>
    </citation>
    <scope>IDENTIFICATION</scope>
</reference>
<dbReference type="InterPro" id="IPR002172">
    <property type="entry name" value="LDrepeatLR_classA_rpt"/>
</dbReference>
<dbReference type="InterPro" id="IPR002223">
    <property type="entry name" value="Kunitz_BPTI"/>
</dbReference>
<organism evidence="13 14">
    <name type="scientific">Pygocentrus nattereri</name>
    <name type="common">Red-bellied piranha</name>
    <dbReference type="NCBI Taxonomy" id="42514"/>
    <lineage>
        <taxon>Eukaryota</taxon>
        <taxon>Metazoa</taxon>
        <taxon>Chordata</taxon>
        <taxon>Craniata</taxon>
        <taxon>Vertebrata</taxon>
        <taxon>Euteleostomi</taxon>
        <taxon>Actinopterygii</taxon>
        <taxon>Neopterygii</taxon>
        <taxon>Teleostei</taxon>
        <taxon>Ostariophysi</taxon>
        <taxon>Characiformes</taxon>
        <taxon>Characoidei</taxon>
        <taxon>Pygocentrus</taxon>
    </lineage>
</organism>
<dbReference type="PROSITE" id="PS50986">
    <property type="entry name" value="MANSC"/>
    <property type="match status" value="1"/>
</dbReference>
<dbReference type="SMART" id="SM00765">
    <property type="entry name" value="MANEC"/>
    <property type="match status" value="1"/>
</dbReference>
<feature type="disulfide bond" evidence="8">
    <location>
        <begin position="310"/>
        <end position="328"/>
    </location>
</feature>